<keyword evidence="2" id="KW-0472">Membrane</keyword>
<feature type="transmembrane region" description="Helical" evidence="2">
    <location>
        <begin position="629"/>
        <end position="649"/>
    </location>
</feature>
<feature type="region of interest" description="Disordered" evidence="1">
    <location>
        <begin position="760"/>
        <end position="785"/>
    </location>
</feature>
<gene>
    <name evidence="3" type="ORF">H074_22224</name>
</gene>
<name>M2YPB3_9PSEU</name>
<dbReference type="PATRIC" id="fig|1284240.4.peg.4511"/>
<dbReference type="EMBL" id="AOHO01000063">
    <property type="protein sequence ID" value="EME56632.1"/>
    <property type="molecule type" value="Genomic_DNA"/>
</dbReference>
<keyword evidence="2" id="KW-0812">Transmembrane</keyword>
<evidence type="ECO:0000313" key="4">
    <source>
        <dbReference type="Proteomes" id="UP000054226"/>
    </source>
</evidence>
<feature type="transmembrane region" description="Helical" evidence="2">
    <location>
        <begin position="404"/>
        <end position="424"/>
    </location>
</feature>
<feature type="transmembrane region" description="Helical" evidence="2">
    <location>
        <begin position="41"/>
        <end position="71"/>
    </location>
</feature>
<dbReference type="AlphaFoldDB" id="M2YPB3"/>
<evidence type="ECO:0000256" key="2">
    <source>
        <dbReference type="SAM" id="Phobius"/>
    </source>
</evidence>
<reference evidence="3 4" key="1">
    <citation type="journal article" date="2013" name="Genome Announc.">
        <title>Draft Genome Sequence of Amycolatopsis decaplanina Strain DSM 44594T.</title>
        <authorList>
            <person name="Kaur N."/>
            <person name="Kumar S."/>
            <person name="Bala M."/>
            <person name="Raghava G.P."/>
            <person name="Mayilraj S."/>
        </authorList>
    </citation>
    <scope>NUCLEOTIDE SEQUENCE [LARGE SCALE GENOMIC DNA]</scope>
    <source>
        <strain evidence="3 4">DSM 44594</strain>
    </source>
</reference>
<feature type="transmembrane region" description="Helical" evidence="2">
    <location>
        <begin position="129"/>
        <end position="148"/>
    </location>
</feature>
<comment type="caution">
    <text evidence="3">The sequence shown here is derived from an EMBL/GenBank/DDBJ whole genome shotgun (WGS) entry which is preliminary data.</text>
</comment>
<feature type="transmembrane region" description="Helical" evidence="2">
    <location>
        <begin position="315"/>
        <end position="335"/>
    </location>
</feature>
<keyword evidence="4" id="KW-1185">Reference proteome</keyword>
<feature type="transmembrane region" description="Helical" evidence="2">
    <location>
        <begin position="341"/>
        <end position="368"/>
    </location>
</feature>
<feature type="transmembrane region" description="Helical" evidence="2">
    <location>
        <begin position="607"/>
        <end position="623"/>
    </location>
</feature>
<sequence>MRGLIGWFALAVVLVGADTLVQIQRDPEDPGYTQVDGFVRVVLFVTFIIALLVVTKIGFVSVVQALTFGVIKPDKTVAEKAAITFDIPETDEGSHTAANIVAVELFLIGLGLLLAGGAAGLAMLDGGGFTVLSAGTFLVAGLAVYPLIPMAIGRARDSGRTWPIEITFTPVGMSQPVGEGQKTVAWSSIDGFVFDRHRGGRRVDVHIAISDERGRHQLLPLFANESEHGFLMTTAMDPAEAERAEAAIERFRPGSVEWRDQRVRRGGFGLEEHDGGDGVVRWGEPDRSDDLVAAPQQATAVVARESQFVAVAKGIGAWSVSAVLISTLLTVILHADALVGGMLFLVVAGIAVALAGILAGVVTGLRAVTNRFVFRRREIRGLWPLPADVAGFGVPDNTKFVTRVLVSGLNGIGLITFGGGLFVVADQAEIDDGSSMLFGAAVFAIGLFFLGSIAFRHRETAKSLRVSVTDEGLEQPAEGDENLVLSWDEVNEVILDEHIAGRCFSVHVALAEAEAAVLLHEMFRKRSRFGHRLTPTMTASEAERFAALVDSRRPGLVRWTARRTERGGFGVFQRAILRWKDGTSSHPAPQDGLSISKVVDSDKQRRAGFIALAATVVLGFGVISDTGVAVRVVAALLGVLMFWVAIVSLRRDQSQVVREVVLRPRWITVTTLTSRTWSWSVRWSDIEKVTLRRTVGTGVFHVVLSPSKRVDAYYPRERLARPLGLKREDNGDILIAETELTSEDVKEIWPVLKRNTEVAFDSPGIGDPRYLGEERSGPSSTRQEP</sequence>
<organism evidence="3 4">
    <name type="scientific">Amycolatopsis decaplanina DSM 44594</name>
    <dbReference type="NCBI Taxonomy" id="1284240"/>
    <lineage>
        <taxon>Bacteria</taxon>
        <taxon>Bacillati</taxon>
        <taxon>Actinomycetota</taxon>
        <taxon>Actinomycetes</taxon>
        <taxon>Pseudonocardiales</taxon>
        <taxon>Pseudonocardiaceae</taxon>
        <taxon>Amycolatopsis</taxon>
    </lineage>
</organism>
<feature type="transmembrane region" description="Helical" evidence="2">
    <location>
        <begin position="436"/>
        <end position="455"/>
    </location>
</feature>
<accession>M2YPB3</accession>
<evidence type="ECO:0000256" key="1">
    <source>
        <dbReference type="SAM" id="MobiDB-lite"/>
    </source>
</evidence>
<protein>
    <submittedName>
        <fullName evidence="3">Uncharacterized protein</fullName>
    </submittedName>
</protein>
<evidence type="ECO:0000313" key="3">
    <source>
        <dbReference type="EMBL" id="EME56632.1"/>
    </source>
</evidence>
<proteinExistence type="predicted"/>
<feature type="transmembrane region" description="Helical" evidence="2">
    <location>
        <begin position="100"/>
        <end position="123"/>
    </location>
</feature>
<keyword evidence="2" id="KW-1133">Transmembrane helix</keyword>
<dbReference type="Proteomes" id="UP000054226">
    <property type="component" value="Unassembled WGS sequence"/>
</dbReference>